<evidence type="ECO:0000256" key="1">
    <source>
        <dbReference type="ARBA" id="ARBA00006739"/>
    </source>
</evidence>
<dbReference type="Gene3D" id="3.90.550.10">
    <property type="entry name" value="Spore Coat Polysaccharide Biosynthesis Protein SpsA, Chain A"/>
    <property type="match status" value="1"/>
</dbReference>
<sequence length="275" mass="32022">MIVQPKVSIIMGVYNAAVTLSESIDSLLNQTYTNWELIMCDDGSSDESYQIAKQYEKKYWNVKVIKNGQNQGLASSLNRCLEYCTGDYIARQDADDRSLPTRIEKEVEMLNQNSQYDIVSTGMRFFDEKGTWGEICPVEEPLAADFIIQSPFCHAPSMVRHKALLAVNGYDVTKKTLRVEDYNLWFRMYANGSRGCNIIEPLYEVRDDRHAIHRRKYSLRVKEAYVRFTGYRMLNLPKSSYIYALRPLIVGLLPVSVYKFLRKLRYMRRQKIVTK</sequence>
<keyword evidence="4" id="KW-0812">Transmembrane</keyword>
<dbReference type="PANTHER" id="PTHR43685:SF5">
    <property type="entry name" value="GLYCOSYLTRANSFERASE EPSE-RELATED"/>
    <property type="match status" value="1"/>
</dbReference>
<dbReference type="Pfam" id="PF00535">
    <property type="entry name" value="Glycos_transf_2"/>
    <property type="match status" value="1"/>
</dbReference>
<evidence type="ECO:0000259" key="5">
    <source>
        <dbReference type="Pfam" id="PF00535"/>
    </source>
</evidence>
<dbReference type="InterPro" id="IPR050834">
    <property type="entry name" value="Glycosyltransf_2"/>
</dbReference>
<dbReference type="EMBL" id="JAOTPO010000006">
    <property type="protein sequence ID" value="MDE5413805.1"/>
    <property type="molecule type" value="Genomic_DNA"/>
</dbReference>
<dbReference type="EC" id="2.4.-.-" evidence="6"/>
<dbReference type="SUPFAM" id="SSF53448">
    <property type="entry name" value="Nucleotide-diphospho-sugar transferases"/>
    <property type="match status" value="1"/>
</dbReference>
<dbReference type="PANTHER" id="PTHR43685">
    <property type="entry name" value="GLYCOSYLTRANSFERASE"/>
    <property type="match status" value="1"/>
</dbReference>
<feature type="transmembrane region" description="Helical" evidence="4">
    <location>
        <begin position="241"/>
        <end position="261"/>
    </location>
</feature>
<evidence type="ECO:0000256" key="4">
    <source>
        <dbReference type="SAM" id="Phobius"/>
    </source>
</evidence>
<evidence type="ECO:0000313" key="6">
    <source>
        <dbReference type="EMBL" id="MDE5413805.1"/>
    </source>
</evidence>
<gene>
    <name evidence="6" type="ORF">N7Z68_10440</name>
</gene>
<comment type="caution">
    <text evidence="6">The sequence shown here is derived from an EMBL/GenBank/DDBJ whole genome shotgun (WGS) entry which is preliminary data.</text>
</comment>
<keyword evidence="7" id="KW-1185">Reference proteome</keyword>
<dbReference type="GO" id="GO:0016757">
    <property type="term" value="F:glycosyltransferase activity"/>
    <property type="evidence" value="ECO:0007669"/>
    <property type="project" value="UniProtKB-KW"/>
</dbReference>
<dbReference type="RefSeq" id="WP_275118424.1">
    <property type="nucleotide sequence ID" value="NZ_JAOTPO010000006.1"/>
</dbReference>
<keyword evidence="4" id="KW-0472">Membrane</keyword>
<comment type="similarity">
    <text evidence="1">Belongs to the glycosyltransferase 2 family.</text>
</comment>
<evidence type="ECO:0000256" key="3">
    <source>
        <dbReference type="ARBA" id="ARBA00022679"/>
    </source>
</evidence>
<keyword evidence="3 6" id="KW-0808">Transferase</keyword>
<keyword evidence="2 6" id="KW-0328">Glycosyltransferase</keyword>
<name>A0ABT5VEW2_9BACI</name>
<evidence type="ECO:0000313" key="7">
    <source>
        <dbReference type="Proteomes" id="UP001148125"/>
    </source>
</evidence>
<feature type="domain" description="Glycosyltransferase 2-like" evidence="5">
    <location>
        <begin position="8"/>
        <end position="134"/>
    </location>
</feature>
<dbReference type="InterPro" id="IPR029044">
    <property type="entry name" value="Nucleotide-diphossugar_trans"/>
</dbReference>
<proteinExistence type="inferred from homology"/>
<protein>
    <submittedName>
        <fullName evidence="6">Glycosyltransferase</fullName>
        <ecNumber evidence="6">2.4.-.-</ecNumber>
    </submittedName>
</protein>
<accession>A0ABT5VEW2</accession>
<dbReference type="InterPro" id="IPR001173">
    <property type="entry name" value="Glyco_trans_2-like"/>
</dbReference>
<organism evidence="6 7">
    <name type="scientific">Alkalihalobacterium chitinilyticum</name>
    <dbReference type="NCBI Taxonomy" id="2980103"/>
    <lineage>
        <taxon>Bacteria</taxon>
        <taxon>Bacillati</taxon>
        <taxon>Bacillota</taxon>
        <taxon>Bacilli</taxon>
        <taxon>Bacillales</taxon>
        <taxon>Bacillaceae</taxon>
        <taxon>Alkalihalobacterium</taxon>
    </lineage>
</organism>
<evidence type="ECO:0000256" key="2">
    <source>
        <dbReference type="ARBA" id="ARBA00022676"/>
    </source>
</evidence>
<reference evidence="6" key="1">
    <citation type="submission" date="2024-05" db="EMBL/GenBank/DDBJ databases">
        <title>Alkalihalobacillus sp. strain MEB203 novel alkaliphilic bacterium from Lonar Lake, India.</title>
        <authorList>
            <person name="Joshi A."/>
            <person name="Thite S."/>
            <person name="Mengade P."/>
        </authorList>
    </citation>
    <scope>NUCLEOTIDE SEQUENCE</scope>
    <source>
        <strain evidence="6">MEB 203</strain>
    </source>
</reference>
<keyword evidence="4" id="KW-1133">Transmembrane helix</keyword>
<dbReference type="Proteomes" id="UP001148125">
    <property type="component" value="Unassembled WGS sequence"/>
</dbReference>